<name>A0A6J4QV02_9ACTN</name>
<dbReference type="AlphaFoldDB" id="A0A6J4QV02"/>
<reference evidence="2" key="1">
    <citation type="submission" date="2020-02" db="EMBL/GenBank/DDBJ databases">
        <authorList>
            <person name="Meier V. D."/>
        </authorList>
    </citation>
    <scope>NUCLEOTIDE SEQUENCE</scope>
    <source>
        <strain evidence="2">AVDCRST_MAG02</strain>
    </source>
</reference>
<feature type="compositionally biased region" description="Basic residues" evidence="1">
    <location>
        <begin position="29"/>
        <end position="41"/>
    </location>
</feature>
<proteinExistence type="predicted"/>
<protein>
    <submittedName>
        <fullName evidence="2">UPF0758 family protein</fullName>
    </submittedName>
</protein>
<dbReference type="EMBL" id="CADCVH010000051">
    <property type="protein sequence ID" value="CAA9455842.1"/>
    <property type="molecule type" value="Genomic_DNA"/>
</dbReference>
<feature type="compositionally biased region" description="Basic and acidic residues" evidence="1">
    <location>
        <begin position="42"/>
        <end position="58"/>
    </location>
</feature>
<sequence>GRTPLHHKAAPPGAQAARAPARGRSGRALQRRAPRHPPRHRQPGEDRRRARKRGDLHPRRPLRPPQRRRV</sequence>
<evidence type="ECO:0000256" key="1">
    <source>
        <dbReference type="SAM" id="MobiDB-lite"/>
    </source>
</evidence>
<feature type="region of interest" description="Disordered" evidence="1">
    <location>
        <begin position="1"/>
        <end position="70"/>
    </location>
</feature>
<organism evidence="2">
    <name type="scientific">uncultured Rubrobacteraceae bacterium</name>
    <dbReference type="NCBI Taxonomy" id="349277"/>
    <lineage>
        <taxon>Bacteria</taxon>
        <taxon>Bacillati</taxon>
        <taxon>Actinomycetota</taxon>
        <taxon>Rubrobacteria</taxon>
        <taxon>Rubrobacterales</taxon>
        <taxon>Rubrobacteraceae</taxon>
        <taxon>environmental samples</taxon>
    </lineage>
</organism>
<feature type="compositionally biased region" description="Low complexity" evidence="1">
    <location>
        <begin position="10"/>
        <end position="28"/>
    </location>
</feature>
<gene>
    <name evidence="2" type="ORF">AVDCRST_MAG02-1612</name>
</gene>
<evidence type="ECO:0000313" key="2">
    <source>
        <dbReference type="EMBL" id="CAA9455842.1"/>
    </source>
</evidence>
<accession>A0A6J4QV02</accession>
<feature type="non-terminal residue" evidence="2">
    <location>
        <position position="70"/>
    </location>
</feature>
<feature type="non-terminal residue" evidence="2">
    <location>
        <position position="1"/>
    </location>
</feature>
<feature type="compositionally biased region" description="Basic residues" evidence="1">
    <location>
        <begin position="59"/>
        <end position="70"/>
    </location>
</feature>